<keyword evidence="3" id="KW-1185">Reference proteome</keyword>
<name>A0A5D8ZHL4_9FLAO</name>
<accession>A0A5D8ZHL4</accession>
<proteinExistence type="predicted"/>
<sequence length="281" mass="30739">MKKNISIVLLSLGSAAFAQIGIGVTNPQEILEVKKNTPDTNILKLDDVPRTAGSSVAQLYIDTEGHVYASQGFKTANQQVSTISWFSNGINGIDYGTSGVQRPAKLLSSPTSIYQDFPSVSYKENINGTLQDINIDNVSKIVFTTATPNKNVPFVYSLSALDIPLGVDPNTNEQERDGRLTASNFVLIRNFQFVTAEVFLDGIATGIVVTDKVFKSLDWQTYLSGAVMVSAPGEHVLTLKYKLMNNAPRDLNTYSYSNFNSGNHSWTPRLMLMSLSGWAKP</sequence>
<dbReference type="AlphaFoldDB" id="A0A5D8ZHL4"/>
<dbReference type="RefSeq" id="WP_149388593.1">
    <property type="nucleotide sequence ID" value="NZ_VTRU01000005.1"/>
</dbReference>
<keyword evidence="1" id="KW-0732">Signal</keyword>
<feature type="signal peptide" evidence="1">
    <location>
        <begin position="1"/>
        <end position="18"/>
    </location>
</feature>
<evidence type="ECO:0000313" key="3">
    <source>
        <dbReference type="Proteomes" id="UP000323884"/>
    </source>
</evidence>
<evidence type="ECO:0000256" key="1">
    <source>
        <dbReference type="SAM" id="SignalP"/>
    </source>
</evidence>
<comment type="caution">
    <text evidence="2">The sequence shown here is derived from an EMBL/GenBank/DDBJ whole genome shotgun (WGS) entry which is preliminary data.</text>
</comment>
<organism evidence="2 3">
    <name type="scientific">Chryseobacterium panacisoli</name>
    <dbReference type="NCBI Taxonomy" id="1807141"/>
    <lineage>
        <taxon>Bacteria</taxon>
        <taxon>Pseudomonadati</taxon>
        <taxon>Bacteroidota</taxon>
        <taxon>Flavobacteriia</taxon>
        <taxon>Flavobacteriales</taxon>
        <taxon>Weeksellaceae</taxon>
        <taxon>Chryseobacterium group</taxon>
        <taxon>Chryseobacterium</taxon>
    </lineage>
</organism>
<evidence type="ECO:0000313" key="2">
    <source>
        <dbReference type="EMBL" id="TZF93492.1"/>
    </source>
</evidence>
<dbReference type="OrthoDB" id="1244544at2"/>
<gene>
    <name evidence="2" type="ORF">FW781_17515</name>
</gene>
<protein>
    <submittedName>
        <fullName evidence="2">Uncharacterized protein</fullName>
    </submittedName>
</protein>
<feature type="chain" id="PRO_5022667552" evidence="1">
    <location>
        <begin position="19"/>
        <end position="281"/>
    </location>
</feature>
<reference evidence="2 3" key="1">
    <citation type="submission" date="2019-08" db="EMBL/GenBank/DDBJ databases">
        <title>Draft genome sequence of Chryseobacterium sp. Gsoil 183.</title>
        <authorList>
            <person name="Im W.-T."/>
        </authorList>
    </citation>
    <scope>NUCLEOTIDE SEQUENCE [LARGE SCALE GENOMIC DNA]</scope>
    <source>
        <strain evidence="2 3">Gsoil 183</strain>
    </source>
</reference>
<dbReference type="EMBL" id="VTRU01000005">
    <property type="protein sequence ID" value="TZF93492.1"/>
    <property type="molecule type" value="Genomic_DNA"/>
</dbReference>
<dbReference type="Proteomes" id="UP000323884">
    <property type="component" value="Unassembled WGS sequence"/>
</dbReference>